<organism evidence="2 3">
    <name type="scientific">Ostreibacterium oceani</name>
    <dbReference type="NCBI Taxonomy" id="2654998"/>
    <lineage>
        <taxon>Bacteria</taxon>
        <taxon>Pseudomonadati</taxon>
        <taxon>Pseudomonadota</taxon>
        <taxon>Gammaproteobacteria</taxon>
        <taxon>Cardiobacteriales</taxon>
        <taxon>Ostreibacteriaceae</taxon>
        <taxon>Ostreibacterium</taxon>
    </lineage>
</organism>
<proteinExistence type="predicted"/>
<evidence type="ECO:0000259" key="1">
    <source>
        <dbReference type="Pfam" id="PF04606"/>
    </source>
</evidence>
<dbReference type="Pfam" id="PF04606">
    <property type="entry name" value="Ogr_Delta"/>
    <property type="match status" value="1"/>
</dbReference>
<protein>
    <recommendedName>
        <fullName evidence="1">Zinc finger Ogr/Delta-type domain-containing protein</fullName>
    </recommendedName>
</protein>
<dbReference type="Proteomes" id="UP000471298">
    <property type="component" value="Unassembled WGS sequence"/>
</dbReference>
<sequence>MKNRRREPAQPCPLCQGKTRVTGARKPAASIIERYYVCMDADCNHHFKTLTSVVGTVVPAKNGNNLDLFEGSDD</sequence>
<comment type="caution">
    <text evidence="2">The sequence shown here is derived from an EMBL/GenBank/DDBJ whole genome shotgun (WGS) entry which is preliminary data.</text>
</comment>
<evidence type="ECO:0000313" key="3">
    <source>
        <dbReference type="Proteomes" id="UP000471298"/>
    </source>
</evidence>
<dbReference type="InterPro" id="IPR007684">
    <property type="entry name" value="Znf_Ogr/Delta"/>
</dbReference>
<gene>
    <name evidence="2" type="ORF">GCU85_09140</name>
</gene>
<evidence type="ECO:0000313" key="2">
    <source>
        <dbReference type="EMBL" id="MPV86888.1"/>
    </source>
</evidence>
<dbReference type="AlphaFoldDB" id="A0A6N7F267"/>
<feature type="domain" description="Zinc finger Ogr/Delta-type" evidence="1">
    <location>
        <begin position="12"/>
        <end position="56"/>
    </location>
</feature>
<dbReference type="RefSeq" id="WP_152810877.1">
    <property type="nucleotide sequence ID" value="NZ_WHNW01000013.1"/>
</dbReference>
<dbReference type="InParanoid" id="A0A6N7F267"/>
<dbReference type="EMBL" id="WHNW01000013">
    <property type="protein sequence ID" value="MPV86888.1"/>
    <property type="molecule type" value="Genomic_DNA"/>
</dbReference>
<reference evidence="2 3" key="1">
    <citation type="submission" date="2019-10" db="EMBL/GenBank/DDBJ databases">
        <title>Cardiobacteriales fam. a chemoheterotrophic member of the order Cardiobacteriales, and proposal of Cardiobacteriales fam. nov.</title>
        <authorList>
            <person name="Wang C."/>
        </authorList>
    </citation>
    <scope>NUCLEOTIDE SEQUENCE [LARGE SCALE GENOMIC DNA]</scope>
    <source>
        <strain evidence="2 3">ML27</strain>
    </source>
</reference>
<accession>A0A6N7F267</accession>
<name>A0A6N7F267_9GAMM</name>
<keyword evidence="3" id="KW-1185">Reference proteome</keyword>